<feature type="domain" description="B12-binding" evidence="1">
    <location>
        <begin position="1"/>
        <end position="114"/>
    </location>
</feature>
<gene>
    <name evidence="2" type="ORF">SDC9_86629</name>
</gene>
<dbReference type="Pfam" id="PF02310">
    <property type="entry name" value="B12-binding"/>
    <property type="match status" value="1"/>
</dbReference>
<dbReference type="PROSITE" id="PS51332">
    <property type="entry name" value="B12_BINDING"/>
    <property type="match status" value="1"/>
</dbReference>
<sequence length="116" mass="13467">MVSDVFEMNGWNVHFLGADTPSKDLLKFIDTVNPGIVALSVSIYFHYPELLKIIETIRKKHPLLTIIIGGQGLRHSSGEITKQFDRVYYFPDLYKLEEFIKNFDKYGQKDIDKISR</sequence>
<comment type="caution">
    <text evidence="2">The sequence shown here is derived from an EMBL/GenBank/DDBJ whole genome shotgun (WGS) entry which is preliminary data.</text>
</comment>
<evidence type="ECO:0000313" key="2">
    <source>
        <dbReference type="EMBL" id="MPM39991.1"/>
    </source>
</evidence>
<dbReference type="CDD" id="cd02065">
    <property type="entry name" value="B12-binding_like"/>
    <property type="match status" value="1"/>
</dbReference>
<accession>A0A644ZJG6</accession>
<dbReference type="Gene3D" id="3.40.50.280">
    <property type="entry name" value="Cobalamin-binding domain"/>
    <property type="match status" value="1"/>
</dbReference>
<dbReference type="InterPro" id="IPR036724">
    <property type="entry name" value="Cobalamin-bd_sf"/>
</dbReference>
<dbReference type="GO" id="GO:0046872">
    <property type="term" value="F:metal ion binding"/>
    <property type="evidence" value="ECO:0007669"/>
    <property type="project" value="InterPro"/>
</dbReference>
<name>A0A644ZJG6_9ZZZZ</name>
<organism evidence="2">
    <name type="scientific">bioreactor metagenome</name>
    <dbReference type="NCBI Taxonomy" id="1076179"/>
    <lineage>
        <taxon>unclassified sequences</taxon>
        <taxon>metagenomes</taxon>
        <taxon>ecological metagenomes</taxon>
    </lineage>
</organism>
<protein>
    <recommendedName>
        <fullName evidence="1">B12-binding domain-containing protein</fullName>
    </recommendedName>
</protein>
<dbReference type="GO" id="GO:0031419">
    <property type="term" value="F:cobalamin binding"/>
    <property type="evidence" value="ECO:0007669"/>
    <property type="project" value="InterPro"/>
</dbReference>
<dbReference type="EMBL" id="VSSQ01008840">
    <property type="protein sequence ID" value="MPM39991.1"/>
    <property type="molecule type" value="Genomic_DNA"/>
</dbReference>
<dbReference type="InterPro" id="IPR006158">
    <property type="entry name" value="Cobalamin-bd"/>
</dbReference>
<dbReference type="SUPFAM" id="SSF52242">
    <property type="entry name" value="Cobalamin (vitamin B12)-binding domain"/>
    <property type="match status" value="1"/>
</dbReference>
<dbReference type="AlphaFoldDB" id="A0A644ZJG6"/>
<proteinExistence type="predicted"/>
<evidence type="ECO:0000259" key="1">
    <source>
        <dbReference type="PROSITE" id="PS51332"/>
    </source>
</evidence>
<reference evidence="2" key="1">
    <citation type="submission" date="2019-08" db="EMBL/GenBank/DDBJ databases">
        <authorList>
            <person name="Kucharzyk K."/>
            <person name="Murdoch R.W."/>
            <person name="Higgins S."/>
            <person name="Loffler F."/>
        </authorList>
    </citation>
    <scope>NUCLEOTIDE SEQUENCE</scope>
</reference>